<evidence type="ECO:0000256" key="10">
    <source>
        <dbReference type="ARBA" id="ARBA00035861"/>
    </source>
</evidence>
<dbReference type="GO" id="GO:0044715">
    <property type="term" value="F:8-oxo-dGDP phosphatase activity"/>
    <property type="evidence" value="ECO:0007669"/>
    <property type="project" value="TreeGrafter"/>
</dbReference>
<dbReference type="GO" id="GO:0006281">
    <property type="term" value="P:DNA repair"/>
    <property type="evidence" value="ECO:0007669"/>
    <property type="project" value="UniProtKB-KW"/>
</dbReference>
<evidence type="ECO:0000256" key="5">
    <source>
        <dbReference type="ARBA" id="ARBA00022723"/>
    </source>
</evidence>
<dbReference type="InterPro" id="IPR003561">
    <property type="entry name" value="Mutator_MutT"/>
</dbReference>
<feature type="binding site" evidence="12">
    <location>
        <begin position="32"/>
        <end position="35"/>
    </location>
    <ligand>
        <name>8-oxo-dGTP</name>
        <dbReference type="ChEBI" id="CHEBI:77896"/>
    </ligand>
</feature>
<dbReference type="EC" id="3.6.1.55" evidence="11"/>
<evidence type="ECO:0000256" key="8">
    <source>
        <dbReference type="ARBA" id="ARBA00022842"/>
    </source>
</evidence>
<dbReference type="OrthoDB" id="9810648at2"/>
<evidence type="ECO:0000313" key="15">
    <source>
        <dbReference type="EMBL" id="MUG44230.1"/>
    </source>
</evidence>
<comment type="caution">
    <text evidence="15">The sequence shown here is derived from an EMBL/GenBank/DDBJ whole genome shotgun (WGS) entry which is preliminary data.</text>
</comment>
<evidence type="ECO:0000256" key="9">
    <source>
        <dbReference type="ARBA" id="ARBA00023204"/>
    </source>
</evidence>
<dbReference type="RefSeq" id="WP_155609630.1">
    <property type="nucleotide sequence ID" value="NZ_WNZW01000001.1"/>
</dbReference>
<dbReference type="Gene3D" id="3.90.79.10">
    <property type="entry name" value="Nucleoside Triphosphate Pyrophosphohydrolase"/>
    <property type="match status" value="1"/>
</dbReference>
<dbReference type="GO" id="GO:0008413">
    <property type="term" value="F:8-oxo-7,8-dihydroguanosine triphosphate pyrophosphatase activity"/>
    <property type="evidence" value="ECO:0007669"/>
    <property type="project" value="InterPro"/>
</dbReference>
<dbReference type="PANTHER" id="PTHR47707:SF1">
    <property type="entry name" value="NUDIX HYDROLASE FAMILY PROTEIN"/>
    <property type="match status" value="1"/>
</dbReference>
<dbReference type="PROSITE" id="PS51462">
    <property type="entry name" value="NUDIX"/>
    <property type="match status" value="1"/>
</dbReference>
<comment type="similarity">
    <text evidence="2">Belongs to the Nudix hydrolase family.</text>
</comment>
<evidence type="ECO:0000313" key="16">
    <source>
        <dbReference type="Proteomes" id="UP000447876"/>
    </source>
</evidence>
<dbReference type="InterPro" id="IPR015797">
    <property type="entry name" value="NUDIX_hydrolase-like_dom_sf"/>
</dbReference>
<dbReference type="PANTHER" id="PTHR47707">
    <property type="entry name" value="8-OXO-DGTP DIPHOSPHATASE"/>
    <property type="match status" value="1"/>
</dbReference>
<evidence type="ECO:0000256" key="6">
    <source>
        <dbReference type="ARBA" id="ARBA00022763"/>
    </source>
</evidence>
<comment type="catalytic activity">
    <reaction evidence="10">
        <text>8-oxo-dGTP + H2O = 8-oxo-dGMP + diphosphate + H(+)</text>
        <dbReference type="Rhea" id="RHEA:31575"/>
        <dbReference type="ChEBI" id="CHEBI:15377"/>
        <dbReference type="ChEBI" id="CHEBI:15378"/>
        <dbReference type="ChEBI" id="CHEBI:33019"/>
        <dbReference type="ChEBI" id="CHEBI:63224"/>
        <dbReference type="ChEBI" id="CHEBI:77896"/>
        <dbReference type="EC" id="3.6.1.55"/>
    </reaction>
</comment>
<evidence type="ECO:0000256" key="12">
    <source>
        <dbReference type="PIRSR" id="PIRSR603561-1"/>
    </source>
</evidence>
<dbReference type="GO" id="GO:0044716">
    <property type="term" value="F:8-oxo-GDP phosphatase activity"/>
    <property type="evidence" value="ECO:0007669"/>
    <property type="project" value="TreeGrafter"/>
</dbReference>
<dbReference type="CDD" id="cd03425">
    <property type="entry name" value="NUDIX_MutT_NudA_like"/>
    <property type="match status" value="1"/>
</dbReference>
<dbReference type="PRINTS" id="PR00502">
    <property type="entry name" value="NUDIXFAMILY"/>
</dbReference>
<protein>
    <recommendedName>
        <fullName evidence="11">8-oxo-dGTP diphosphatase</fullName>
        <ecNumber evidence="11">3.6.1.55</ecNumber>
    </recommendedName>
</protein>
<feature type="binding site" evidence="13">
    <location>
        <position position="35"/>
    </location>
    <ligand>
        <name>Mg(2+)</name>
        <dbReference type="ChEBI" id="CHEBI:18420"/>
    </ligand>
</feature>
<feature type="binding site" evidence="13">
    <location>
        <position position="55"/>
    </location>
    <ligand>
        <name>Mg(2+)</name>
        <dbReference type="ChEBI" id="CHEBI:18420"/>
    </ligand>
</feature>
<proteinExistence type="inferred from homology"/>
<feature type="binding site" evidence="12">
    <location>
        <position position="21"/>
    </location>
    <ligand>
        <name>8-oxo-dGTP</name>
        <dbReference type="ChEBI" id="CHEBI:77896"/>
    </ligand>
</feature>
<keyword evidence="9" id="KW-0234">DNA repair</keyword>
<sequence length="137" mass="15412">MIQVAAAIIENEQGQLLIARRKEGKSQAGLWEFPGGKIEEGESGEECLRRELMEEMSIEIEPYEFVGVNDHWYGDVHIRLFAWKATYQAGTITLADHDEYCWVGKNELGSFEFAEADKVFVQKLGAGGSQIFNPAKL</sequence>
<evidence type="ECO:0000259" key="14">
    <source>
        <dbReference type="PROSITE" id="PS51462"/>
    </source>
</evidence>
<evidence type="ECO:0000256" key="3">
    <source>
        <dbReference type="ARBA" id="ARBA00022457"/>
    </source>
</evidence>
<keyword evidence="6" id="KW-0227">DNA damage</keyword>
<evidence type="ECO:0000256" key="1">
    <source>
        <dbReference type="ARBA" id="ARBA00001946"/>
    </source>
</evidence>
<dbReference type="Pfam" id="PF00293">
    <property type="entry name" value="NUDIX"/>
    <property type="match status" value="1"/>
</dbReference>
<keyword evidence="5 13" id="KW-0479">Metal-binding</keyword>
<evidence type="ECO:0000256" key="11">
    <source>
        <dbReference type="ARBA" id="ARBA00038905"/>
    </source>
</evidence>
<dbReference type="SUPFAM" id="SSF55811">
    <property type="entry name" value="Nudix"/>
    <property type="match status" value="1"/>
</dbReference>
<dbReference type="EMBL" id="WNZW01000001">
    <property type="protein sequence ID" value="MUG44230.1"/>
    <property type="molecule type" value="Genomic_DNA"/>
</dbReference>
<keyword evidence="4" id="KW-0235">DNA replication</keyword>
<comment type="cofactor">
    <cofactor evidence="1 13">
        <name>Mg(2+)</name>
        <dbReference type="ChEBI" id="CHEBI:18420"/>
    </cofactor>
</comment>
<evidence type="ECO:0000256" key="13">
    <source>
        <dbReference type="PIRSR" id="PIRSR603561-2"/>
    </source>
</evidence>
<dbReference type="InterPro" id="IPR047127">
    <property type="entry name" value="MutT-like"/>
</dbReference>
<evidence type="ECO:0000256" key="2">
    <source>
        <dbReference type="ARBA" id="ARBA00005582"/>
    </source>
</evidence>
<keyword evidence="8 13" id="KW-0460">Magnesium</keyword>
<dbReference type="GO" id="GO:0035539">
    <property type="term" value="F:8-oxo-7,8-dihydrodeoxyguanosine triphosphate pyrophosphatase activity"/>
    <property type="evidence" value="ECO:0007669"/>
    <property type="project" value="UniProtKB-EC"/>
</dbReference>
<gene>
    <name evidence="15" type="primary">mutT</name>
    <name evidence="15" type="ORF">GNP95_04350</name>
</gene>
<evidence type="ECO:0000256" key="4">
    <source>
        <dbReference type="ARBA" id="ARBA00022705"/>
    </source>
</evidence>
<dbReference type="GO" id="GO:0006260">
    <property type="term" value="P:DNA replication"/>
    <property type="evidence" value="ECO:0007669"/>
    <property type="project" value="UniProtKB-KW"/>
</dbReference>
<organism evidence="15 16">
    <name type="scientific">Paenibacillus woosongensis</name>
    <dbReference type="NCBI Taxonomy" id="307580"/>
    <lineage>
        <taxon>Bacteria</taxon>
        <taxon>Bacillati</taxon>
        <taxon>Bacillota</taxon>
        <taxon>Bacilli</taxon>
        <taxon>Bacillales</taxon>
        <taxon>Paenibacillaceae</taxon>
        <taxon>Paenibacillus</taxon>
    </lineage>
</organism>
<evidence type="ECO:0000256" key="7">
    <source>
        <dbReference type="ARBA" id="ARBA00022801"/>
    </source>
</evidence>
<accession>A0A7X3CLN4</accession>
<name>A0A7X3CLN4_9BACL</name>
<dbReference type="InterPro" id="IPR000086">
    <property type="entry name" value="NUDIX_hydrolase_dom"/>
</dbReference>
<dbReference type="InterPro" id="IPR020476">
    <property type="entry name" value="Nudix_hydrolase"/>
</dbReference>
<keyword evidence="7" id="KW-0378">Hydrolase</keyword>
<dbReference type="Proteomes" id="UP000447876">
    <property type="component" value="Unassembled WGS sequence"/>
</dbReference>
<keyword evidence="3" id="KW-0515">Mutator protein</keyword>
<feature type="domain" description="Nudix hydrolase" evidence="14">
    <location>
        <begin position="1"/>
        <end position="126"/>
    </location>
</feature>
<dbReference type="AlphaFoldDB" id="A0A7X3CLN4"/>
<reference evidence="15 16" key="1">
    <citation type="submission" date="2019-11" db="EMBL/GenBank/DDBJ databases">
        <title>Draft genome sequences of five Paenibacillus species of dairy origin.</title>
        <authorList>
            <person name="Olajide A.M."/>
            <person name="Chen S."/>
            <person name="Lapointe G."/>
        </authorList>
    </citation>
    <scope>NUCLEOTIDE SEQUENCE [LARGE SCALE GENOMIC DNA]</scope>
    <source>
        <strain evidence="15 16">12CR55</strain>
    </source>
</reference>
<dbReference type="GO" id="GO:0046872">
    <property type="term" value="F:metal ion binding"/>
    <property type="evidence" value="ECO:0007669"/>
    <property type="project" value="UniProtKB-KW"/>
</dbReference>
<dbReference type="NCBIfam" id="TIGR00586">
    <property type="entry name" value="mutt"/>
    <property type="match status" value="1"/>
</dbReference>